<evidence type="ECO:0000313" key="4">
    <source>
        <dbReference type="Proteomes" id="UP000747110"/>
    </source>
</evidence>
<sequence>MEISCILMILLVTMSTINGFGVFGRHDMPATAIMELDASQDMSIDIDGSDQLGRRVHPHSPYLMMNSYESTSSPSTKKINPLQSCLDVSYMGWNPTSIINCGHQLVNATELMVETSPLRATTFGSITSNERTLIYRDSIIQHKGRKPKNVNLQKANSSFPSSVLVDDHMSSSSWADLCKGYPVIGCRYIIKALMDSSSQICSHDWHDPATFNMPCDIMASSSKPISFLESSILQISPADGPIHKTSCMQGSGDELPSILKLSIMSPPSWQGPNLELGIMAHLAHQSLCYWLTQGIPKDSLAVRSGLWMSSVALWTLLCGLLLLSLSLIAVSYVIDTRDVQQSCANTR</sequence>
<feature type="chain" id="PRO_5035217597" evidence="2">
    <location>
        <begin position="20"/>
        <end position="347"/>
    </location>
</feature>
<dbReference type="Proteomes" id="UP000747110">
    <property type="component" value="Unassembled WGS sequence"/>
</dbReference>
<organism evidence="3 4">
    <name type="scientific">Volvox reticuliferus</name>
    <dbReference type="NCBI Taxonomy" id="1737510"/>
    <lineage>
        <taxon>Eukaryota</taxon>
        <taxon>Viridiplantae</taxon>
        <taxon>Chlorophyta</taxon>
        <taxon>core chlorophytes</taxon>
        <taxon>Chlorophyceae</taxon>
        <taxon>CS clade</taxon>
        <taxon>Chlamydomonadales</taxon>
        <taxon>Volvocaceae</taxon>
        <taxon>Volvox</taxon>
    </lineage>
</organism>
<dbReference type="EMBL" id="BNCP01000154">
    <property type="protein sequence ID" value="GIL93677.1"/>
    <property type="molecule type" value="Genomic_DNA"/>
</dbReference>
<feature type="signal peptide" evidence="2">
    <location>
        <begin position="1"/>
        <end position="19"/>
    </location>
</feature>
<keyword evidence="1" id="KW-0472">Membrane</keyword>
<comment type="caution">
    <text evidence="3">The sequence shown here is derived from an EMBL/GenBank/DDBJ whole genome shotgun (WGS) entry which is preliminary data.</text>
</comment>
<proteinExistence type="predicted"/>
<keyword evidence="2" id="KW-0732">Signal</keyword>
<protein>
    <submittedName>
        <fullName evidence="3">Uncharacterized protein</fullName>
    </submittedName>
</protein>
<name>A0A8J4D7M7_9CHLO</name>
<reference evidence="3" key="1">
    <citation type="journal article" date="2021" name="Proc. Natl. Acad. Sci. U.S.A.">
        <title>Three genomes in the algal genus Volvox reveal the fate of a haploid sex-determining region after a transition to homothallism.</title>
        <authorList>
            <person name="Yamamoto K."/>
            <person name="Hamaji T."/>
            <person name="Kawai-Toyooka H."/>
            <person name="Matsuzaki R."/>
            <person name="Takahashi F."/>
            <person name="Nishimura Y."/>
            <person name="Kawachi M."/>
            <person name="Noguchi H."/>
            <person name="Minakuchi Y."/>
            <person name="Umen J.G."/>
            <person name="Toyoda A."/>
            <person name="Nozaki H."/>
        </authorList>
    </citation>
    <scope>NUCLEOTIDE SEQUENCE</scope>
    <source>
        <strain evidence="3">NIES-3786</strain>
    </source>
</reference>
<accession>A0A8J4D7M7</accession>
<keyword evidence="1" id="KW-0812">Transmembrane</keyword>
<keyword evidence="1" id="KW-1133">Transmembrane helix</keyword>
<evidence type="ECO:0000313" key="3">
    <source>
        <dbReference type="EMBL" id="GIL93677.1"/>
    </source>
</evidence>
<evidence type="ECO:0000256" key="1">
    <source>
        <dbReference type="SAM" id="Phobius"/>
    </source>
</evidence>
<evidence type="ECO:0000256" key="2">
    <source>
        <dbReference type="SAM" id="SignalP"/>
    </source>
</evidence>
<gene>
    <name evidence="3" type="ORF">Vretifemale_21078</name>
</gene>
<feature type="transmembrane region" description="Helical" evidence="1">
    <location>
        <begin position="311"/>
        <end position="334"/>
    </location>
</feature>
<dbReference type="AlphaFoldDB" id="A0A8J4D7M7"/>
<keyword evidence="4" id="KW-1185">Reference proteome</keyword>